<evidence type="ECO:0000256" key="2">
    <source>
        <dbReference type="ARBA" id="ARBA00022737"/>
    </source>
</evidence>
<dbReference type="InterPro" id="IPR051254">
    <property type="entry name" value="PPP1R15"/>
</dbReference>
<dbReference type="PANTHER" id="PTHR16489">
    <property type="entry name" value="GH11727P"/>
    <property type="match status" value="1"/>
</dbReference>
<protein>
    <submittedName>
        <fullName evidence="3">Uncharacterized protein</fullName>
    </submittedName>
</protein>
<proteinExistence type="inferred from homology"/>
<name>A0A0E9TVB7_ANGAN</name>
<comment type="similarity">
    <text evidence="1">Belongs to the PPP1R15 family.</text>
</comment>
<reference evidence="3" key="1">
    <citation type="submission" date="2014-11" db="EMBL/GenBank/DDBJ databases">
        <authorList>
            <person name="Amaro Gonzalez C."/>
        </authorList>
    </citation>
    <scope>NUCLEOTIDE SEQUENCE</scope>
</reference>
<organism evidence="3">
    <name type="scientific">Anguilla anguilla</name>
    <name type="common">European freshwater eel</name>
    <name type="synonym">Muraena anguilla</name>
    <dbReference type="NCBI Taxonomy" id="7936"/>
    <lineage>
        <taxon>Eukaryota</taxon>
        <taxon>Metazoa</taxon>
        <taxon>Chordata</taxon>
        <taxon>Craniata</taxon>
        <taxon>Vertebrata</taxon>
        <taxon>Euteleostomi</taxon>
        <taxon>Actinopterygii</taxon>
        <taxon>Neopterygii</taxon>
        <taxon>Teleostei</taxon>
        <taxon>Anguilliformes</taxon>
        <taxon>Anguillidae</taxon>
        <taxon>Anguilla</taxon>
    </lineage>
</organism>
<dbReference type="AlphaFoldDB" id="A0A0E9TVB7"/>
<evidence type="ECO:0000313" key="3">
    <source>
        <dbReference type="EMBL" id="JAH56840.1"/>
    </source>
</evidence>
<dbReference type="GO" id="GO:0005783">
    <property type="term" value="C:endoplasmic reticulum"/>
    <property type="evidence" value="ECO:0007669"/>
    <property type="project" value="TreeGrafter"/>
</dbReference>
<dbReference type="EMBL" id="GBXM01051737">
    <property type="protein sequence ID" value="JAH56840.1"/>
    <property type="molecule type" value="Transcribed_RNA"/>
</dbReference>
<keyword evidence="2" id="KW-0677">Repeat</keyword>
<reference evidence="3" key="2">
    <citation type="journal article" date="2015" name="Fish Shellfish Immunol.">
        <title>Early steps in the European eel (Anguilla anguilla)-Vibrio vulnificus interaction in the gills: Role of the RtxA13 toxin.</title>
        <authorList>
            <person name="Callol A."/>
            <person name="Pajuelo D."/>
            <person name="Ebbesson L."/>
            <person name="Teles M."/>
            <person name="MacKenzie S."/>
            <person name="Amaro C."/>
        </authorList>
    </citation>
    <scope>NUCLEOTIDE SEQUENCE</scope>
</reference>
<dbReference type="PANTHER" id="PTHR16489:SF14">
    <property type="entry name" value="PROTEIN PHOSPHATASE 1 REGULATORY SUBUNIT 15A"/>
    <property type="match status" value="1"/>
</dbReference>
<dbReference type="GO" id="GO:0019888">
    <property type="term" value="F:protein phosphatase regulator activity"/>
    <property type="evidence" value="ECO:0007669"/>
    <property type="project" value="TreeGrafter"/>
</dbReference>
<accession>A0A0E9TVB7</accession>
<evidence type="ECO:0000256" key="1">
    <source>
        <dbReference type="ARBA" id="ARBA00010161"/>
    </source>
</evidence>
<dbReference type="GO" id="GO:0034976">
    <property type="term" value="P:response to endoplasmic reticulum stress"/>
    <property type="evidence" value="ECO:0007669"/>
    <property type="project" value="TreeGrafter"/>
</dbReference>
<sequence>MARDRDRFRRRVQTASDIISPFLLANHRARVWERFQLT</sequence>
<dbReference type="GO" id="GO:0000164">
    <property type="term" value="C:protein phosphatase type 1 complex"/>
    <property type="evidence" value="ECO:0007669"/>
    <property type="project" value="TreeGrafter"/>
</dbReference>